<dbReference type="RefSeq" id="WP_005542764.1">
    <property type="nucleotide sequence ID" value="NZ_JAMDLX010000068.1"/>
</dbReference>
<proteinExistence type="predicted"/>
<evidence type="ECO:0000313" key="3">
    <source>
        <dbReference type="Proteomes" id="UP001527181"/>
    </source>
</evidence>
<sequence length="172" mass="19830">MLEVIQNLCKDRDISIFKLEKELGFGNGTIYKWEKSSPAVDKLKKVADYFGVTVDYILAAESIKKLPKFLKPVSQLESEFARYGLRVDIDDGPFFKTVLISHNVYGEIANMSVAEFHENGEFLLSDLIKEFELKYEPETIAAHHDGEGWTEVELETIRKFKEFVKSQRKSQE</sequence>
<dbReference type="GeneID" id="94487137"/>
<dbReference type="InterPro" id="IPR001387">
    <property type="entry name" value="Cro/C1-type_HTH"/>
</dbReference>
<protein>
    <submittedName>
        <fullName evidence="2">Helix-turn-helix transcriptional regulator</fullName>
    </submittedName>
</protein>
<accession>A0ABT4H1Q5</accession>
<evidence type="ECO:0000259" key="1">
    <source>
        <dbReference type="PROSITE" id="PS50943"/>
    </source>
</evidence>
<dbReference type="SUPFAM" id="SSF47413">
    <property type="entry name" value="lambda repressor-like DNA-binding domains"/>
    <property type="match status" value="1"/>
</dbReference>
<dbReference type="Pfam" id="PF01381">
    <property type="entry name" value="HTH_3"/>
    <property type="match status" value="1"/>
</dbReference>
<dbReference type="SMART" id="SM00530">
    <property type="entry name" value="HTH_XRE"/>
    <property type="match status" value="1"/>
</dbReference>
<dbReference type="InterPro" id="IPR010982">
    <property type="entry name" value="Lambda_DNA-bd_dom_sf"/>
</dbReference>
<gene>
    <name evidence="2" type="ORF">M5X12_20405</name>
</gene>
<feature type="domain" description="HTH cro/C1-type" evidence="1">
    <location>
        <begin position="5"/>
        <end position="57"/>
    </location>
</feature>
<name>A0ABT4H1Q5_PAEAL</name>
<organism evidence="2 3">
    <name type="scientific">Paenibacillus alvei</name>
    <name type="common">Bacillus alvei</name>
    <dbReference type="NCBI Taxonomy" id="44250"/>
    <lineage>
        <taxon>Bacteria</taxon>
        <taxon>Bacillati</taxon>
        <taxon>Bacillota</taxon>
        <taxon>Bacilli</taxon>
        <taxon>Bacillales</taxon>
        <taxon>Paenibacillaceae</taxon>
        <taxon>Paenibacillus</taxon>
    </lineage>
</organism>
<dbReference type="PROSITE" id="PS50943">
    <property type="entry name" value="HTH_CROC1"/>
    <property type="match status" value="1"/>
</dbReference>
<dbReference type="Gene3D" id="1.10.260.40">
    <property type="entry name" value="lambda repressor-like DNA-binding domains"/>
    <property type="match status" value="1"/>
</dbReference>
<evidence type="ECO:0000313" key="2">
    <source>
        <dbReference type="EMBL" id="MCY9762901.1"/>
    </source>
</evidence>
<reference evidence="2 3" key="1">
    <citation type="submission" date="2022-05" db="EMBL/GenBank/DDBJ databases">
        <title>Genome Sequencing of Bee-Associated Microbes.</title>
        <authorList>
            <person name="Dunlap C."/>
        </authorList>
    </citation>
    <scope>NUCLEOTIDE SEQUENCE [LARGE SCALE GENOMIC DNA]</scope>
    <source>
        <strain evidence="2 3">NRRL B-04010</strain>
    </source>
</reference>
<keyword evidence="3" id="KW-1185">Reference proteome</keyword>
<dbReference type="EMBL" id="JAMDNP010000046">
    <property type="protein sequence ID" value="MCY9762901.1"/>
    <property type="molecule type" value="Genomic_DNA"/>
</dbReference>
<dbReference type="Proteomes" id="UP001527181">
    <property type="component" value="Unassembled WGS sequence"/>
</dbReference>
<comment type="caution">
    <text evidence="2">The sequence shown here is derived from an EMBL/GenBank/DDBJ whole genome shotgun (WGS) entry which is preliminary data.</text>
</comment>